<protein>
    <submittedName>
        <fullName evidence="4">Lytic transglycosylase domain-containing protein</fullName>
    </submittedName>
</protein>
<dbReference type="EMBL" id="JBBUTF010000017">
    <property type="protein sequence ID" value="MEK8027842.1"/>
    <property type="molecule type" value="Genomic_DNA"/>
</dbReference>
<dbReference type="Pfam" id="PF01464">
    <property type="entry name" value="SLT"/>
    <property type="match status" value="1"/>
</dbReference>
<proteinExistence type="inferred from homology"/>
<organism evidence="4 5">
    <name type="scientific">Pseudaquabacterium rugosum</name>
    <dbReference type="NCBI Taxonomy" id="2984194"/>
    <lineage>
        <taxon>Bacteria</taxon>
        <taxon>Pseudomonadati</taxon>
        <taxon>Pseudomonadota</taxon>
        <taxon>Betaproteobacteria</taxon>
        <taxon>Burkholderiales</taxon>
        <taxon>Sphaerotilaceae</taxon>
        <taxon>Pseudaquabacterium</taxon>
    </lineage>
</organism>
<comment type="caution">
    <text evidence="4">The sequence shown here is derived from an EMBL/GenBank/DDBJ whole genome shotgun (WGS) entry which is preliminary data.</text>
</comment>
<dbReference type="PANTHER" id="PTHR37423:SF2">
    <property type="entry name" value="MEMBRANE-BOUND LYTIC MUREIN TRANSGLYCOSYLASE C"/>
    <property type="match status" value="1"/>
</dbReference>
<dbReference type="Proteomes" id="UP001368500">
    <property type="component" value="Unassembled WGS sequence"/>
</dbReference>
<dbReference type="CDD" id="cd00254">
    <property type="entry name" value="LT-like"/>
    <property type="match status" value="1"/>
</dbReference>
<dbReference type="InterPro" id="IPR008258">
    <property type="entry name" value="Transglycosylase_SLT_dom_1"/>
</dbReference>
<gene>
    <name evidence="4" type="ORF">AACH11_17930</name>
</gene>
<keyword evidence="5" id="KW-1185">Reference proteome</keyword>
<evidence type="ECO:0000256" key="1">
    <source>
        <dbReference type="ARBA" id="ARBA00007734"/>
    </source>
</evidence>
<sequence length="319" mass="33976">MSAYAHLRAVALSCARSAQVFARDVGAGLLEVSHHSLATVGLCVVAVAIFMSGKDELRLDIEREALSWLKEREIARTPVIAAIVEQAELKMSEPDAVTRATAADPRSLTRQQAAVANWLSKRYKVAPEPVSRLVQEAWSVGERARLEPTLILAIMAIESSFNPFAQSPVGAQGLMQVMTRIHNDKYEAFGGERAAFDPVTNLRVGVLVLKECIARAGGVEAGLRYYVGAANLESDGGYARKVLAEQDFLKRVASGKAVAWNTPLPTPAPQVLRTQAPTGEGGQGGGDINTPTGTPGSAAETAAQAHDDAHPVRVAYTAR</sequence>
<reference evidence="4 5" key="1">
    <citation type="submission" date="2024-04" db="EMBL/GenBank/DDBJ databases">
        <title>Novel species of the genus Ideonella isolated from streams.</title>
        <authorList>
            <person name="Lu H."/>
        </authorList>
    </citation>
    <scope>NUCLEOTIDE SEQUENCE [LARGE SCALE GENOMIC DNA]</scope>
    <source>
        <strain evidence="4 5">BYS139W</strain>
    </source>
</reference>
<comment type="similarity">
    <text evidence="1">Belongs to the transglycosylase Slt family.</text>
</comment>
<evidence type="ECO:0000313" key="4">
    <source>
        <dbReference type="EMBL" id="MEK8027842.1"/>
    </source>
</evidence>
<feature type="region of interest" description="Disordered" evidence="2">
    <location>
        <begin position="264"/>
        <end position="319"/>
    </location>
</feature>
<evidence type="ECO:0000313" key="5">
    <source>
        <dbReference type="Proteomes" id="UP001368500"/>
    </source>
</evidence>
<feature type="domain" description="Transglycosylase SLT" evidence="3">
    <location>
        <begin position="142"/>
        <end position="239"/>
    </location>
</feature>
<dbReference type="RefSeq" id="WP_341375623.1">
    <property type="nucleotide sequence ID" value="NZ_JBBUTF010000017.1"/>
</dbReference>
<accession>A0ABU9BG19</accession>
<evidence type="ECO:0000259" key="3">
    <source>
        <dbReference type="Pfam" id="PF01464"/>
    </source>
</evidence>
<dbReference type="SUPFAM" id="SSF53955">
    <property type="entry name" value="Lysozyme-like"/>
    <property type="match status" value="1"/>
</dbReference>
<name>A0ABU9BG19_9BURK</name>
<dbReference type="InterPro" id="IPR023346">
    <property type="entry name" value="Lysozyme-like_dom_sf"/>
</dbReference>
<evidence type="ECO:0000256" key="2">
    <source>
        <dbReference type="SAM" id="MobiDB-lite"/>
    </source>
</evidence>
<dbReference type="Gene3D" id="1.10.530.10">
    <property type="match status" value="1"/>
</dbReference>
<dbReference type="PANTHER" id="PTHR37423">
    <property type="entry name" value="SOLUBLE LYTIC MUREIN TRANSGLYCOSYLASE-RELATED"/>
    <property type="match status" value="1"/>
</dbReference>